<evidence type="ECO:0000313" key="1">
    <source>
        <dbReference type="EMBL" id="KAJ5218114.1"/>
    </source>
</evidence>
<dbReference type="RefSeq" id="XP_058312687.1">
    <property type="nucleotide sequence ID" value="XM_058447276.1"/>
</dbReference>
<dbReference type="Proteomes" id="UP001150904">
    <property type="component" value="Unassembled WGS sequence"/>
</dbReference>
<gene>
    <name evidence="1" type="ORF">N7498_000213</name>
</gene>
<reference evidence="1" key="1">
    <citation type="submission" date="2022-12" db="EMBL/GenBank/DDBJ databases">
        <authorList>
            <person name="Petersen C."/>
        </authorList>
    </citation>
    <scope>NUCLEOTIDE SEQUENCE</scope>
    <source>
        <strain evidence="1">IBT 15544</strain>
    </source>
</reference>
<evidence type="ECO:0008006" key="3">
    <source>
        <dbReference type="Google" id="ProtNLM"/>
    </source>
</evidence>
<proteinExistence type="predicted"/>
<accession>A0A9W9NE22</accession>
<dbReference type="SUPFAM" id="SSF56112">
    <property type="entry name" value="Protein kinase-like (PK-like)"/>
    <property type="match status" value="1"/>
</dbReference>
<evidence type="ECO:0000313" key="2">
    <source>
        <dbReference type="Proteomes" id="UP001150904"/>
    </source>
</evidence>
<reference evidence="1" key="2">
    <citation type="journal article" date="2023" name="IMA Fungus">
        <title>Comparative genomic study of the Penicillium genus elucidates a diverse pangenome and 15 lateral gene transfer events.</title>
        <authorList>
            <person name="Petersen C."/>
            <person name="Sorensen T."/>
            <person name="Nielsen M.R."/>
            <person name="Sondergaard T.E."/>
            <person name="Sorensen J.L."/>
            <person name="Fitzpatrick D.A."/>
            <person name="Frisvad J.C."/>
            <person name="Nielsen K.L."/>
        </authorList>
    </citation>
    <scope>NUCLEOTIDE SEQUENCE</scope>
    <source>
        <strain evidence="1">IBT 15544</strain>
    </source>
</reference>
<organism evidence="1 2">
    <name type="scientific">Penicillium cinerascens</name>
    <dbReference type="NCBI Taxonomy" id="70096"/>
    <lineage>
        <taxon>Eukaryota</taxon>
        <taxon>Fungi</taxon>
        <taxon>Dikarya</taxon>
        <taxon>Ascomycota</taxon>
        <taxon>Pezizomycotina</taxon>
        <taxon>Eurotiomycetes</taxon>
        <taxon>Eurotiomycetidae</taxon>
        <taxon>Eurotiales</taxon>
        <taxon>Aspergillaceae</taxon>
        <taxon>Penicillium</taxon>
    </lineage>
</organism>
<name>A0A9W9NE22_9EURO</name>
<keyword evidence="2" id="KW-1185">Reference proteome</keyword>
<dbReference type="Gene3D" id="1.10.510.10">
    <property type="entry name" value="Transferase(Phosphotransferase) domain 1"/>
    <property type="match status" value="1"/>
</dbReference>
<dbReference type="InterPro" id="IPR011009">
    <property type="entry name" value="Kinase-like_dom_sf"/>
</dbReference>
<comment type="caution">
    <text evidence="1">The sequence shown here is derived from an EMBL/GenBank/DDBJ whole genome shotgun (WGS) entry which is preliminary data.</text>
</comment>
<dbReference type="EMBL" id="JAPQKR010000004">
    <property type="protein sequence ID" value="KAJ5218114.1"/>
    <property type="molecule type" value="Genomic_DNA"/>
</dbReference>
<dbReference type="GeneID" id="83174576"/>
<protein>
    <recommendedName>
        <fullName evidence="3">Protein kinase domain-containing protein</fullName>
    </recommendedName>
</protein>
<sequence length="96" mass="11202">MREYSWPGPIRREDGRVCETAQEYFCGPFFDNNGRFFYEDLIPDRKLDDTVSFLAGGEREAFLDFAKRMLVWHPDARKTAGELAGHPFLQPRQRSA</sequence>
<dbReference type="AlphaFoldDB" id="A0A9W9NE22"/>
<dbReference type="OrthoDB" id="5979581at2759"/>